<keyword evidence="2" id="KW-1133">Transmembrane helix</keyword>
<sequence length="396" mass="44044">MGWFPTTLDSDAQSWRFDIVSLLAVIGGSSIEKHKQAITASTFAGFPRILPAPESLLDTDRPTRLPSVKEVNIIGVYSGTRFTELNFFANVIHKLEELEEFEFRSYDITYGENKKADDVEREGKLEGKSTVTIPLRKLCPLNLVTLISILMTIGLFIWAGMIHDGVALVGLATMSLSTSSACLSAQWYPRLATRPTPVEVDPGDIVMKTRHGAFVVVKCSEDITRELYGGAESCHYVFQGRCHQVLLACSTVLLMASIILFSNCGWTMQIAIGAAYIILNILYWALALLTEPQDTWDMSRFDVKETNRKLTRSYTSALWEAIRETEEIDWVRKGGDLAPATKAWDKWLKEAGVECQKPGSTWDPEAAKNKLMAKRASASSTPVVEHAQPILSESRT</sequence>
<keyword evidence="4" id="KW-1185">Reference proteome</keyword>
<keyword evidence="2" id="KW-0472">Membrane</keyword>
<proteinExistence type="predicted"/>
<reference evidence="3 4" key="1">
    <citation type="submission" date="2018-02" db="EMBL/GenBank/DDBJ databases">
        <title>The genomes of Aspergillus section Nigri reveals drivers in fungal speciation.</title>
        <authorList>
            <consortium name="DOE Joint Genome Institute"/>
            <person name="Vesth T.C."/>
            <person name="Nybo J."/>
            <person name="Theobald S."/>
            <person name="Brandl J."/>
            <person name="Frisvad J.C."/>
            <person name="Nielsen K.F."/>
            <person name="Lyhne E.K."/>
            <person name="Kogle M.E."/>
            <person name="Kuo A."/>
            <person name="Riley R."/>
            <person name="Clum A."/>
            <person name="Nolan M."/>
            <person name="Lipzen A."/>
            <person name="Salamov A."/>
            <person name="Henrissat B."/>
            <person name="Wiebenga A."/>
            <person name="De vries R.P."/>
            <person name="Grigoriev I.V."/>
            <person name="Mortensen U.H."/>
            <person name="Andersen M.R."/>
            <person name="Baker S.E."/>
        </authorList>
    </citation>
    <scope>NUCLEOTIDE SEQUENCE [LARGE SCALE GENOMIC DNA]</scope>
    <source>
        <strain evidence="3 4">CBS 121057</strain>
    </source>
</reference>
<feature type="region of interest" description="Disordered" evidence="1">
    <location>
        <begin position="373"/>
        <end position="396"/>
    </location>
</feature>
<dbReference type="STRING" id="1448318.A0A319EMH3"/>
<organism evidence="3 4">
    <name type="scientific">Aspergillus sclerotiicarbonarius (strain CBS 121057 / IBT 28362)</name>
    <dbReference type="NCBI Taxonomy" id="1448318"/>
    <lineage>
        <taxon>Eukaryota</taxon>
        <taxon>Fungi</taxon>
        <taxon>Dikarya</taxon>
        <taxon>Ascomycota</taxon>
        <taxon>Pezizomycotina</taxon>
        <taxon>Eurotiomycetes</taxon>
        <taxon>Eurotiomycetidae</taxon>
        <taxon>Eurotiales</taxon>
        <taxon>Aspergillaceae</taxon>
        <taxon>Aspergillus</taxon>
        <taxon>Aspergillus subgen. Circumdati</taxon>
    </lineage>
</organism>
<dbReference type="OrthoDB" id="5412502at2759"/>
<feature type="transmembrane region" description="Helical" evidence="2">
    <location>
        <begin position="165"/>
        <end position="185"/>
    </location>
</feature>
<name>A0A319EMH3_ASPSB</name>
<evidence type="ECO:0000256" key="2">
    <source>
        <dbReference type="SAM" id="Phobius"/>
    </source>
</evidence>
<gene>
    <name evidence="3" type="ORF">BO78DRAFT_82198</name>
</gene>
<keyword evidence="2" id="KW-0812">Transmembrane</keyword>
<evidence type="ECO:0000256" key="1">
    <source>
        <dbReference type="SAM" id="MobiDB-lite"/>
    </source>
</evidence>
<evidence type="ECO:0000313" key="4">
    <source>
        <dbReference type="Proteomes" id="UP000248423"/>
    </source>
</evidence>
<feature type="transmembrane region" description="Helical" evidence="2">
    <location>
        <begin position="245"/>
        <end position="262"/>
    </location>
</feature>
<dbReference type="VEuPathDB" id="FungiDB:BO78DRAFT_82198"/>
<dbReference type="Proteomes" id="UP000248423">
    <property type="component" value="Unassembled WGS sequence"/>
</dbReference>
<dbReference type="EMBL" id="KZ826338">
    <property type="protein sequence ID" value="PYI07938.1"/>
    <property type="molecule type" value="Genomic_DNA"/>
</dbReference>
<feature type="transmembrane region" description="Helical" evidence="2">
    <location>
        <begin position="138"/>
        <end position="159"/>
    </location>
</feature>
<feature type="transmembrane region" description="Helical" evidence="2">
    <location>
        <begin position="268"/>
        <end position="290"/>
    </location>
</feature>
<evidence type="ECO:0000313" key="3">
    <source>
        <dbReference type="EMBL" id="PYI07938.1"/>
    </source>
</evidence>
<accession>A0A319EMH3</accession>
<protein>
    <submittedName>
        <fullName evidence="3">Uncharacterized protein</fullName>
    </submittedName>
</protein>
<dbReference type="AlphaFoldDB" id="A0A319EMH3"/>